<dbReference type="InterPro" id="IPR032710">
    <property type="entry name" value="NTF2-like_dom_sf"/>
</dbReference>
<dbReference type="EMBL" id="QDDR01000001">
    <property type="protein sequence ID" value="PVE49294.1"/>
    <property type="molecule type" value="Genomic_DNA"/>
</dbReference>
<protein>
    <recommendedName>
        <fullName evidence="1">SnoaL-like domain-containing protein</fullName>
    </recommendedName>
</protein>
<sequence length="123" mass="13263">MPDTPTPELPPLIGTFVGAMHRGDVAAMLACLAPDIHLTRIDDGQVTAEARGLSAVAALIGHEMQAPTRRGWELREIRSAGETTLVEIAVVEHPGPGIERRSRGAVSFRLRPDGLIQRLVEEV</sequence>
<feature type="domain" description="SnoaL-like" evidence="1">
    <location>
        <begin position="16"/>
        <end position="118"/>
    </location>
</feature>
<keyword evidence="3" id="KW-1185">Reference proteome</keyword>
<accession>A0A2T7UXC5</accession>
<gene>
    <name evidence="2" type="ORF">DDE23_02495</name>
</gene>
<evidence type="ECO:0000259" key="1">
    <source>
        <dbReference type="Pfam" id="PF12680"/>
    </source>
</evidence>
<dbReference type="Gene3D" id="3.10.450.50">
    <property type="match status" value="1"/>
</dbReference>
<dbReference type="SUPFAM" id="SSF54427">
    <property type="entry name" value="NTF2-like"/>
    <property type="match status" value="1"/>
</dbReference>
<dbReference type="RefSeq" id="WP_107749798.1">
    <property type="nucleotide sequence ID" value="NZ_QBKF01000001.1"/>
</dbReference>
<evidence type="ECO:0000313" key="3">
    <source>
        <dbReference type="Proteomes" id="UP000244810"/>
    </source>
</evidence>
<proteinExistence type="predicted"/>
<name>A0A2T7UXC5_9RHOB</name>
<organism evidence="2 3">
    <name type="scientific">Pararhodobacter aggregans</name>
    <dbReference type="NCBI Taxonomy" id="404875"/>
    <lineage>
        <taxon>Bacteria</taxon>
        <taxon>Pseudomonadati</taxon>
        <taxon>Pseudomonadota</taxon>
        <taxon>Alphaproteobacteria</taxon>
        <taxon>Rhodobacterales</taxon>
        <taxon>Paracoccaceae</taxon>
        <taxon>Pararhodobacter</taxon>
    </lineage>
</organism>
<evidence type="ECO:0000313" key="2">
    <source>
        <dbReference type="EMBL" id="PVE49294.1"/>
    </source>
</evidence>
<dbReference type="InterPro" id="IPR037401">
    <property type="entry name" value="SnoaL-like"/>
</dbReference>
<dbReference type="AlphaFoldDB" id="A0A2T7UXC5"/>
<comment type="caution">
    <text evidence="2">The sequence shown here is derived from an EMBL/GenBank/DDBJ whole genome shotgun (WGS) entry which is preliminary data.</text>
</comment>
<dbReference type="Pfam" id="PF12680">
    <property type="entry name" value="SnoaL_2"/>
    <property type="match status" value="1"/>
</dbReference>
<dbReference type="Proteomes" id="UP000244810">
    <property type="component" value="Unassembled WGS sequence"/>
</dbReference>
<reference evidence="2 3" key="1">
    <citation type="journal article" date="2011" name="Syst. Appl. Microbiol.">
        <title>Defluviimonas denitrificans gen. nov., sp. nov., and Pararhodobacter aggregans gen. nov., sp. nov., non-phototrophic Rhodobacteraceae from the biofilter of a marine aquaculture.</title>
        <authorList>
            <person name="Foesel B.U."/>
            <person name="Drake H.L."/>
            <person name="Schramm A."/>
        </authorList>
    </citation>
    <scope>NUCLEOTIDE SEQUENCE [LARGE SCALE GENOMIC DNA]</scope>
    <source>
        <strain evidence="2 3">D1-19</strain>
    </source>
</reference>